<proteinExistence type="predicted"/>
<evidence type="ECO:0000313" key="4">
    <source>
        <dbReference type="EMBL" id="KAF3009949.1"/>
    </source>
</evidence>
<evidence type="ECO:0008006" key="6">
    <source>
        <dbReference type="Google" id="ProtNLM"/>
    </source>
</evidence>
<accession>A0A9P4TNT1</accession>
<dbReference type="PANTHER" id="PTHR10622:SF12">
    <property type="entry name" value="HET DOMAIN-CONTAINING PROTEIN"/>
    <property type="match status" value="1"/>
</dbReference>
<feature type="compositionally biased region" description="Polar residues" evidence="1">
    <location>
        <begin position="17"/>
        <end position="27"/>
    </location>
</feature>
<sequence>MTTTAVEVRRSLIIRGTTASSPSSNNSHDNEDPVAGKVKQVIACCRRHIERFTRIEVYEESDGVNSSSCFELRRPKSNTLAQETHAVRTRPARPAPLELRQASYQFYMDEDNHPFITTPSYMEEGNSPRLIAFCTAHDMRLIDVRTIELRWFNDDQVPEYAILSHTWGPDEVSYQELVWINRIKAFSARYETPASSVASLSTVDESPPIMLTAMEFMLRSSTSFATDMSGFKEEDLLKRKGYFKIVNAAREAQNLGYTYIWIDTCCIDKSSSAELQEAINSMFRWYSDAQVCIVYLEDVRLPHAAPGEYLTASEIVKNAFDSSRWTKRGWTLQELVAPVICRFYLGDWRLLGEKEEFVQEISAATGIPVLVLEDCQSLNEVSVAERMSWAAHRQTTRIEDLAYCLLGLFDIQMPLLYGEGSKAFIRLQEEILKTTDDYSLFAWRAQDSIPSTYRGLLARSPFEFRDCHSIDREESISTFPINPTPIGLHLQLECLPHPNDKTRILALIRASNNLNQRLAITLKCLDGLEQHARVDTGTLIPINDWPTGTLTTLYVRQAPSIPAAFATPEFAAFHIQRRFATQKTPPVRILSVFPRELWDAETHALRIPESAPKAFGVILLRVQSHAYAHSLSFPVAFGFDRATCHYWIKAVPDYVAPEGLAARGGGAWQTVGGEA</sequence>
<dbReference type="InterPro" id="IPR010730">
    <property type="entry name" value="HET"/>
</dbReference>
<evidence type="ECO:0000259" key="2">
    <source>
        <dbReference type="Pfam" id="PF06985"/>
    </source>
</evidence>
<dbReference type="AlphaFoldDB" id="A0A9P4TNT1"/>
<name>A0A9P4TNT1_CURKU</name>
<dbReference type="EMBL" id="SWKU01000002">
    <property type="protein sequence ID" value="KAF3009949.1"/>
    <property type="molecule type" value="Genomic_DNA"/>
</dbReference>
<gene>
    <name evidence="4" type="ORF">E8E13_011137</name>
</gene>
<dbReference type="OrthoDB" id="674604at2759"/>
<reference evidence="4" key="1">
    <citation type="submission" date="2019-04" db="EMBL/GenBank/DDBJ databases">
        <title>Sequencing of skin fungus with MAO and IRED activity.</title>
        <authorList>
            <person name="Marsaioli A.J."/>
            <person name="Bonatto J.M.C."/>
            <person name="Reis Junior O."/>
        </authorList>
    </citation>
    <scope>NUCLEOTIDE SEQUENCE</scope>
    <source>
        <strain evidence="4">30M1</strain>
    </source>
</reference>
<dbReference type="Proteomes" id="UP000801428">
    <property type="component" value="Unassembled WGS sequence"/>
</dbReference>
<comment type="caution">
    <text evidence="4">The sequence shown here is derived from an EMBL/GenBank/DDBJ whole genome shotgun (WGS) entry which is preliminary data.</text>
</comment>
<dbReference type="Pfam" id="PF26640">
    <property type="entry name" value="DUF8212"/>
    <property type="match status" value="1"/>
</dbReference>
<feature type="domain" description="Heterokaryon incompatibility" evidence="2">
    <location>
        <begin position="247"/>
        <end position="298"/>
    </location>
</feature>
<dbReference type="Pfam" id="PF06985">
    <property type="entry name" value="HET"/>
    <property type="match status" value="1"/>
</dbReference>
<protein>
    <recommendedName>
        <fullName evidence="6">Heterokaryon incompatibility domain-containing protein</fullName>
    </recommendedName>
</protein>
<dbReference type="InterPro" id="IPR058525">
    <property type="entry name" value="DUF8212"/>
</dbReference>
<organism evidence="4 5">
    <name type="scientific">Curvularia kusanoi</name>
    <name type="common">Cochliobolus kusanoi</name>
    <dbReference type="NCBI Taxonomy" id="90978"/>
    <lineage>
        <taxon>Eukaryota</taxon>
        <taxon>Fungi</taxon>
        <taxon>Dikarya</taxon>
        <taxon>Ascomycota</taxon>
        <taxon>Pezizomycotina</taxon>
        <taxon>Dothideomycetes</taxon>
        <taxon>Pleosporomycetidae</taxon>
        <taxon>Pleosporales</taxon>
        <taxon>Pleosporineae</taxon>
        <taxon>Pleosporaceae</taxon>
        <taxon>Curvularia</taxon>
    </lineage>
</organism>
<evidence type="ECO:0000256" key="1">
    <source>
        <dbReference type="SAM" id="MobiDB-lite"/>
    </source>
</evidence>
<evidence type="ECO:0000259" key="3">
    <source>
        <dbReference type="Pfam" id="PF26640"/>
    </source>
</evidence>
<keyword evidence="5" id="KW-1185">Reference proteome</keyword>
<feature type="region of interest" description="Disordered" evidence="1">
    <location>
        <begin position="1"/>
        <end position="34"/>
    </location>
</feature>
<feature type="domain" description="DUF8212" evidence="3">
    <location>
        <begin position="422"/>
        <end position="447"/>
    </location>
</feature>
<evidence type="ECO:0000313" key="5">
    <source>
        <dbReference type="Proteomes" id="UP000801428"/>
    </source>
</evidence>
<dbReference type="PANTHER" id="PTHR10622">
    <property type="entry name" value="HET DOMAIN-CONTAINING PROTEIN"/>
    <property type="match status" value="1"/>
</dbReference>